<dbReference type="PANTHER" id="PTHR11808">
    <property type="entry name" value="TRANS-SULFURATION ENZYME FAMILY MEMBER"/>
    <property type="match status" value="1"/>
</dbReference>
<evidence type="ECO:0000256" key="2">
    <source>
        <dbReference type="ARBA" id="ARBA00009077"/>
    </source>
</evidence>
<dbReference type="Gene3D" id="3.90.1150.10">
    <property type="entry name" value="Aspartate Aminotransferase, domain 1"/>
    <property type="match status" value="1"/>
</dbReference>
<dbReference type="STRING" id="89187.ISM_10685"/>
<dbReference type="PROSITE" id="PS00868">
    <property type="entry name" value="CYS_MET_METAB_PP"/>
    <property type="match status" value="1"/>
</dbReference>
<comment type="caution">
    <text evidence="6">The sequence shown here is derived from an EMBL/GenBank/DDBJ whole genome shotgun (WGS) entry which is preliminary data.</text>
</comment>
<reference evidence="6 7" key="1">
    <citation type="submission" date="2005-12" db="EMBL/GenBank/DDBJ databases">
        <authorList>
            <person name="Moran M.A."/>
            <person name="Ferriera S."/>
            <person name="Johnson J."/>
            <person name="Kravitz S."/>
            <person name="Halpern A."/>
            <person name="Remington K."/>
            <person name="Beeson K."/>
            <person name="Tran B."/>
            <person name="Rogers Y.-H."/>
            <person name="Friedman R."/>
            <person name="Venter J.C."/>
        </authorList>
    </citation>
    <scope>NUCLEOTIDE SEQUENCE [LARGE SCALE GENOMIC DNA]</scope>
    <source>
        <strain evidence="7">ATCC BAA-591 / DSM 15170 / ISM</strain>
    </source>
</reference>
<evidence type="ECO:0000256" key="3">
    <source>
        <dbReference type="ARBA" id="ARBA00022898"/>
    </source>
</evidence>
<dbReference type="InterPro" id="IPR015422">
    <property type="entry name" value="PyrdxlP-dep_Trfase_small"/>
</dbReference>
<dbReference type="PANTHER" id="PTHR11808:SF15">
    <property type="entry name" value="CYSTATHIONINE GAMMA-LYASE"/>
    <property type="match status" value="1"/>
</dbReference>
<dbReference type="Pfam" id="PF01053">
    <property type="entry name" value="Cys_Met_Meta_PP"/>
    <property type="match status" value="1"/>
</dbReference>
<dbReference type="Proteomes" id="UP000005954">
    <property type="component" value="Unassembled WGS sequence"/>
</dbReference>
<dbReference type="GO" id="GO:0019346">
    <property type="term" value="P:transsulfuration"/>
    <property type="evidence" value="ECO:0007669"/>
    <property type="project" value="InterPro"/>
</dbReference>
<sequence length="386" mass="42768">MSDRRNRPLSPSTKLAQALRYLDRETGAIVPPIQPSATYARDEDYAVRRSYMYRRDGNPTTEQAEAIIADLEGAVDCMLFSSGMSACMSVIDTLKPGDHVVVPEVMYHGVLQQFQRYAKLHRLEVSYYRPGDLDALRDACRKGKTRLVWVESPNNPDWDVTDIAAAAELAHAAGAKLLTDCTGTPPCATRALELGADFSFHSATKYLNGHSDVTAGALSVRNMDAWWEEIEGHRKLQGTVLQSFDAFLLIRGMRTLTLRYERATLNALRIATHFEGHPQVRKVLYPGLESHPDHDIAKRQTHGMYGGMMSIIVKGDEQAAIDVARFCQLFYPATSLGGVESLIEHRKTVSGEGFKVHPALLRLSIGIEDADDLIADLEQALDRALG</sequence>
<dbReference type="Gene3D" id="3.40.640.10">
    <property type="entry name" value="Type I PLP-dependent aspartate aminotransferase-like (Major domain)"/>
    <property type="match status" value="1"/>
</dbReference>
<dbReference type="GO" id="GO:0030170">
    <property type="term" value="F:pyridoxal phosphate binding"/>
    <property type="evidence" value="ECO:0007669"/>
    <property type="project" value="InterPro"/>
</dbReference>
<dbReference type="SUPFAM" id="SSF53383">
    <property type="entry name" value="PLP-dependent transferases"/>
    <property type="match status" value="1"/>
</dbReference>
<dbReference type="InterPro" id="IPR000277">
    <property type="entry name" value="Cys/Met-Metab_PyrdxlP-dep_enz"/>
</dbReference>
<proteinExistence type="inferred from homology"/>
<dbReference type="HOGENOM" id="CLU_018986_2_2_5"/>
<dbReference type="InterPro" id="IPR054542">
    <property type="entry name" value="Cys_met_metab_PP"/>
</dbReference>
<gene>
    <name evidence="6" type="ORF">ISM_10685</name>
</gene>
<dbReference type="OrthoDB" id="9805807at2"/>
<dbReference type="InterPro" id="IPR015421">
    <property type="entry name" value="PyrdxlP-dep_Trfase_major"/>
</dbReference>
<dbReference type="PIRSF" id="PIRSF001434">
    <property type="entry name" value="CGS"/>
    <property type="match status" value="1"/>
</dbReference>
<comment type="cofactor">
    <cofactor evidence="1 5">
        <name>pyridoxal 5'-phosphate</name>
        <dbReference type="ChEBI" id="CHEBI:597326"/>
    </cofactor>
</comment>
<dbReference type="EMBL" id="AALY01000004">
    <property type="protein sequence ID" value="EAP75047.1"/>
    <property type="molecule type" value="Genomic_DNA"/>
</dbReference>
<accession>A3SR24</accession>
<evidence type="ECO:0000313" key="6">
    <source>
        <dbReference type="EMBL" id="EAP75047.1"/>
    </source>
</evidence>
<dbReference type="AlphaFoldDB" id="A3SR24"/>
<dbReference type="GO" id="GO:0004123">
    <property type="term" value="F:cystathionine gamma-lyase activity"/>
    <property type="evidence" value="ECO:0007669"/>
    <property type="project" value="TreeGrafter"/>
</dbReference>
<dbReference type="InterPro" id="IPR015424">
    <property type="entry name" value="PyrdxlP-dep_Trfase"/>
</dbReference>
<evidence type="ECO:0000256" key="5">
    <source>
        <dbReference type="RuleBase" id="RU362118"/>
    </source>
</evidence>
<keyword evidence="7" id="KW-1185">Reference proteome</keyword>
<organism evidence="6 7">
    <name type="scientific">Roseovarius nubinhibens (strain ATCC BAA-591 / DSM 15170 / ISM)</name>
    <dbReference type="NCBI Taxonomy" id="89187"/>
    <lineage>
        <taxon>Bacteria</taxon>
        <taxon>Pseudomonadati</taxon>
        <taxon>Pseudomonadota</taxon>
        <taxon>Alphaproteobacteria</taxon>
        <taxon>Rhodobacterales</taxon>
        <taxon>Roseobacteraceae</taxon>
        <taxon>Roseovarius</taxon>
    </lineage>
</organism>
<evidence type="ECO:0000256" key="4">
    <source>
        <dbReference type="PIRSR" id="PIRSR001434-2"/>
    </source>
</evidence>
<comment type="similarity">
    <text evidence="2 5">Belongs to the trans-sulfuration enzymes family.</text>
</comment>
<dbReference type="eggNOG" id="COG0626">
    <property type="taxonomic scope" value="Bacteria"/>
</dbReference>
<dbReference type="GO" id="GO:0005737">
    <property type="term" value="C:cytoplasm"/>
    <property type="evidence" value="ECO:0007669"/>
    <property type="project" value="TreeGrafter"/>
</dbReference>
<evidence type="ECO:0000313" key="7">
    <source>
        <dbReference type="Proteomes" id="UP000005954"/>
    </source>
</evidence>
<dbReference type="RefSeq" id="WP_009814146.1">
    <property type="nucleotide sequence ID" value="NZ_CH724156.1"/>
</dbReference>
<keyword evidence="3 4" id="KW-0663">Pyridoxal phosphate</keyword>
<dbReference type="FunFam" id="3.40.640.10:FF:000046">
    <property type="entry name" value="Cystathionine gamma-lyase"/>
    <property type="match status" value="1"/>
</dbReference>
<protein>
    <submittedName>
        <fullName evidence="6">Cystathionine gamma-synthase</fullName>
    </submittedName>
</protein>
<name>A3SR24_ROSNI</name>
<dbReference type="GO" id="GO:0019343">
    <property type="term" value="P:cysteine biosynthetic process via cystathionine"/>
    <property type="evidence" value="ECO:0007669"/>
    <property type="project" value="TreeGrafter"/>
</dbReference>
<feature type="modified residue" description="N6-(pyridoxal phosphate)lysine" evidence="4">
    <location>
        <position position="205"/>
    </location>
</feature>
<evidence type="ECO:0000256" key="1">
    <source>
        <dbReference type="ARBA" id="ARBA00001933"/>
    </source>
</evidence>